<dbReference type="EMBL" id="CP045702">
    <property type="protein sequence ID" value="QNE78928.1"/>
    <property type="molecule type" value="Genomic_DNA"/>
</dbReference>
<gene>
    <name evidence="5" type="ORF">F0344_33940</name>
</gene>
<evidence type="ECO:0000259" key="4">
    <source>
        <dbReference type="Pfam" id="PF13377"/>
    </source>
</evidence>
<dbReference type="SUPFAM" id="SSF53822">
    <property type="entry name" value="Periplasmic binding protein-like I"/>
    <property type="match status" value="1"/>
</dbReference>
<evidence type="ECO:0000313" key="6">
    <source>
        <dbReference type="Proteomes" id="UP000515307"/>
    </source>
</evidence>
<dbReference type="Proteomes" id="UP000515307">
    <property type="component" value="Chromosome"/>
</dbReference>
<dbReference type="KEGG" id="sfiy:F0344_33940"/>
<dbReference type="Pfam" id="PF13377">
    <property type="entry name" value="Peripla_BP_3"/>
    <property type="match status" value="1"/>
</dbReference>
<proteinExistence type="predicted"/>
<reference evidence="6" key="1">
    <citation type="submission" date="2019-10" db="EMBL/GenBank/DDBJ databases">
        <title>Antimicrobial potential of Antarctic Bacteria.</title>
        <authorList>
            <person name="Benaud N."/>
            <person name="Edwards R.J."/>
            <person name="Ferrari B.C."/>
        </authorList>
    </citation>
    <scope>NUCLEOTIDE SEQUENCE [LARGE SCALE GENOMIC DNA]</scope>
    <source>
        <strain evidence="6">NBSH44</strain>
    </source>
</reference>
<dbReference type="AlphaFoldDB" id="A0A7G7BUB3"/>
<keyword evidence="2" id="KW-0238">DNA-binding</keyword>
<dbReference type="GO" id="GO:0003700">
    <property type="term" value="F:DNA-binding transcription factor activity"/>
    <property type="evidence" value="ECO:0007669"/>
    <property type="project" value="TreeGrafter"/>
</dbReference>
<dbReference type="PANTHER" id="PTHR30146">
    <property type="entry name" value="LACI-RELATED TRANSCRIPTIONAL REPRESSOR"/>
    <property type="match status" value="1"/>
</dbReference>
<feature type="domain" description="Transcriptional regulator LacI/GalR-like sensor" evidence="4">
    <location>
        <begin position="219"/>
        <end position="309"/>
    </location>
</feature>
<keyword evidence="3" id="KW-0804">Transcription</keyword>
<name>A0A7G7BUB3_9ACTN</name>
<dbReference type="InterPro" id="IPR028082">
    <property type="entry name" value="Peripla_BP_I"/>
</dbReference>
<evidence type="ECO:0000313" key="5">
    <source>
        <dbReference type="EMBL" id="QNE78928.1"/>
    </source>
</evidence>
<evidence type="ECO:0000256" key="2">
    <source>
        <dbReference type="ARBA" id="ARBA00023125"/>
    </source>
</evidence>
<accession>A0A7G7BUB3</accession>
<keyword evidence="6" id="KW-1185">Reference proteome</keyword>
<sequence length="314" mass="33752">MSSSRSATVVHTPCIGGLLPDATHVGRPVVTVTHVQHSYGRHSGPARPSNSLCSGTVCEALGSRRKTLRETSAQHLHTTHDHHSLRPCRYGSVVRAGDRQLTDSAAPLSVMGARPWVVEHLPPTPRPVERFLARQGTPMTSPRAHRYVAPGHAQADERHGGGTGPREFEMLGCAGTSRLRCSPPSKPTPRGCSPTGYGRCRPARGCLQADRLQSPQREPLGRQLASRPDVTAVFASNDHMALGVLRALQEAGRRVPDDVSVVGYDDIPEAPYLLPPLTTVHNDFAETGRRALDLLLRELRGDGGAASTRSSRSG</sequence>
<dbReference type="PANTHER" id="PTHR30146:SF153">
    <property type="entry name" value="LACTOSE OPERON REPRESSOR"/>
    <property type="match status" value="1"/>
</dbReference>
<organism evidence="5 6">
    <name type="scientific">Streptomyces finlayi</name>
    <dbReference type="NCBI Taxonomy" id="67296"/>
    <lineage>
        <taxon>Bacteria</taxon>
        <taxon>Bacillati</taxon>
        <taxon>Actinomycetota</taxon>
        <taxon>Actinomycetes</taxon>
        <taxon>Kitasatosporales</taxon>
        <taxon>Streptomycetaceae</taxon>
        <taxon>Streptomyces</taxon>
    </lineage>
</organism>
<dbReference type="InterPro" id="IPR046335">
    <property type="entry name" value="LacI/GalR-like_sensor"/>
</dbReference>
<dbReference type="GO" id="GO:0000976">
    <property type="term" value="F:transcription cis-regulatory region binding"/>
    <property type="evidence" value="ECO:0007669"/>
    <property type="project" value="TreeGrafter"/>
</dbReference>
<evidence type="ECO:0000256" key="3">
    <source>
        <dbReference type="ARBA" id="ARBA00023163"/>
    </source>
</evidence>
<protein>
    <recommendedName>
        <fullName evidence="4">Transcriptional regulator LacI/GalR-like sensor domain-containing protein</fullName>
    </recommendedName>
</protein>
<keyword evidence="1" id="KW-0805">Transcription regulation</keyword>
<evidence type="ECO:0000256" key="1">
    <source>
        <dbReference type="ARBA" id="ARBA00023015"/>
    </source>
</evidence>
<dbReference type="Gene3D" id="3.40.50.2300">
    <property type="match status" value="2"/>
</dbReference>